<dbReference type="PANTHER" id="PTHR10048:SF111">
    <property type="entry name" value="PHOSPHATIDYLINOSITOL 3-KINASE AGE-1"/>
    <property type="match status" value="1"/>
</dbReference>
<dbReference type="PROSITE" id="PS00915">
    <property type="entry name" value="PI3_4_KINASE_1"/>
    <property type="match status" value="1"/>
</dbReference>
<dbReference type="GO" id="GO:0016477">
    <property type="term" value="P:cell migration"/>
    <property type="evidence" value="ECO:0007669"/>
    <property type="project" value="TreeGrafter"/>
</dbReference>
<dbReference type="SUPFAM" id="SSF54236">
    <property type="entry name" value="Ubiquitin-like"/>
    <property type="match status" value="1"/>
</dbReference>
<evidence type="ECO:0000313" key="6">
    <source>
        <dbReference type="EMBL" id="KRX92047.1"/>
    </source>
</evidence>
<dbReference type="SUPFAM" id="SSF56112">
    <property type="entry name" value="Protein kinase-like (PK-like)"/>
    <property type="match status" value="1"/>
</dbReference>
<dbReference type="GO" id="GO:0043491">
    <property type="term" value="P:phosphatidylinositol 3-kinase/protein kinase B signal transduction"/>
    <property type="evidence" value="ECO:0007669"/>
    <property type="project" value="TreeGrafter"/>
</dbReference>
<feature type="domain" description="PI3K-RBD" evidence="5">
    <location>
        <begin position="210"/>
        <end position="319"/>
    </location>
</feature>
<keyword evidence="3" id="KW-1133">Transmembrane helix</keyword>
<dbReference type="InterPro" id="IPR011009">
    <property type="entry name" value="Kinase-like_dom_sf"/>
</dbReference>
<protein>
    <submittedName>
        <fullName evidence="6">Phosphatidylinositol 3-kinase age-1</fullName>
    </submittedName>
</protein>
<dbReference type="PROSITE" id="PS50290">
    <property type="entry name" value="PI3_4_KINASE_3"/>
    <property type="match status" value="1"/>
</dbReference>
<keyword evidence="2 6" id="KW-0418">Kinase</keyword>
<evidence type="ECO:0000256" key="3">
    <source>
        <dbReference type="SAM" id="Phobius"/>
    </source>
</evidence>
<proteinExistence type="predicted"/>
<dbReference type="Pfam" id="PF00794">
    <property type="entry name" value="PI3K_rbd"/>
    <property type="match status" value="1"/>
</dbReference>
<dbReference type="GO" id="GO:0005942">
    <property type="term" value="C:phosphatidylinositol 3-kinase complex"/>
    <property type="evidence" value="ECO:0007669"/>
    <property type="project" value="TreeGrafter"/>
</dbReference>
<evidence type="ECO:0000259" key="5">
    <source>
        <dbReference type="PROSITE" id="PS51546"/>
    </source>
</evidence>
<feature type="transmembrane region" description="Helical" evidence="3">
    <location>
        <begin position="68"/>
        <end position="85"/>
    </location>
</feature>
<dbReference type="GO" id="GO:0016303">
    <property type="term" value="F:1-phosphatidylinositol-3-kinase activity"/>
    <property type="evidence" value="ECO:0007669"/>
    <property type="project" value="TreeGrafter"/>
</dbReference>
<dbReference type="GO" id="GO:0048015">
    <property type="term" value="P:phosphatidylinositol-mediated signaling"/>
    <property type="evidence" value="ECO:0007669"/>
    <property type="project" value="TreeGrafter"/>
</dbReference>
<evidence type="ECO:0000256" key="2">
    <source>
        <dbReference type="ARBA" id="ARBA00022777"/>
    </source>
</evidence>
<evidence type="ECO:0000256" key="1">
    <source>
        <dbReference type="ARBA" id="ARBA00022679"/>
    </source>
</evidence>
<dbReference type="GO" id="GO:0035005">
    <property type="term" value="F:1-phosphatidylinositol-4-phosphate 3-kinase activity"/>
    <property type="evidence" value="ECO:0007669"/>
    <property type="project" value="TreeGrafter"/>
</dbReference>
<dbReference type="InterPro" id="IPR018936">
    <property type="entry name" value="PI3/4_kinase_CS"/>
</dbReference>
<evidence type="ECO:0000313" key="7">
    <source>
        <dbReference type="Proteomes" id="UP000054815"/>
    </source>
</evidence>
<evidence type="ECO:0000259" key="4">
    <source>
        <dbReference type="PROSITE" id="PS50290"/>
    </source>
</evidence>
<dbReference type="Proteomes" id="UP000054815">
    <property type="component" value="Unassembled WGS sequence"/>
</dbReference>
<accession>A0A0V0XVM4</accession>
<keyword evidence="3" id="KW-0812">Transmembrane</keyword>
<dbReference type="Pfam" id="PF00454">
    <property type="entry name" value="PI3_PI4_kinase"/>
    <property type="match status" value="1"/>
</dbReference>
<dbReference type="InterPro" id="IPR029071">
    <property type="entry name" value="Ubiquitin-like_domsf"/>
</dbReference>
<keyword evidence="3" id="KW-0472">Membrane</keyword>
<feature type="domain" description="PI3K/PI4K catalytic" evidence="4">
    <location>
        <begin position="276"/>
        <end position="377"/>
    </location>
</feature>
<keyword evidence="1" id="KW-0808">Transferase</keyword>
<dbReference type="InterPro" id="IPR000341">
    <property type="entry name" value="PI3K_Ras-bd_dom"/>
</dbReference>
<feature type="transmembrane region" description="Helical" evidence="3">
    <location>
        <begin position="92"/>
        <end position="111"/>
    </location>
</feature>
<dbReference type="InterPro" id="IPR000403">
    <property type="entry name" value="PI3/4_kinase_cat_dom"/>
</dbReference>
<dbReference type="InterPro" id="IPR015433">
    <property type="entry name" value="PI3/4_kinase"/>
</dbReference>
<name>A0A0V0XVM4_TRIPS</name>
<comment type="caution">
    <text evidence="6">The sequence shown here is derived from an EMBL/GenBank/DDBJ whole genome shotgun (WGS) entry which is preliminary data.</text>
</comment>
<organism evidence="6 7">
    <name type="scientific">Trichinella pseudospiralis</name>
    <name type="common">Parasitic roundworm</name>
    <dbReference type="NCBI Taxonomy" id="6337"/>
    <lineage>
        <taxon>Eukaryota</taxon>
        <taxon>Metazoa</taxon>
        <taxon>Ecdysozoa</taxon>
        <taxon>Nematoda</taxon>
        <taxon>Enoplea</taxon>
        <taxon>Dorylaimia</taxon>
        <taxon>Trichinellida</taxon>
        <taxon>Trichinellidae</taxon>
        <taxon>Trichinella</taxon>
    </lineage>
</organism>
<dbReference type="STRING" id="6337.A0A0V0XVM4"/>
<dbReference type="GO" id="GO:0005737">
    <property type="term" value="C:cytoplasm"/>
    <property type="evidence" value="ECO:0007669"/>
    <property type="project" value="TreeGrafter"/>
</dbReference>
<dbReference type="AlphaFoldDB" id="A0A0V0XVM4"/>
<dbReference type="PANTHER" id="PTHR10048">
    <property type="entry name" value="PHOSPHATIDYLINOSITOL KINASE"/>
    <property type="match status" value="1"/>
</dbReference>
<dbReference type="EMBL" id="JYDU01000121">
    <property type="protein sequence ID" value="KRX92047.1"/>
    <property type="molecule type" value="Genomic_DNA"/>
</dbReference>
<gene>
    <name evidence="6" type="primary">age-1</name>
    <name evidence="6" type="ORF">T4E_3792</name>
</gene>
<dbReference type="GO" id="GO:0005886">
    <property type="term" value="C:plasma membrane"/>
    <property type="evidence" value="ECO:0007669"/>
    <property type="project" value="TreeGrafter"/>
</dbReference>
<dbReference type="Gene3D" id="3.10.20.90">
    <property type="entry name" value="Phosphatidylinositol 3-kinase Catalytic Subunit, Chain A, domain 1"/>
    <property type="match status" value="1"/>
</dbReference>
<reference evidence="6 7" key="1">
    <citation type="submission" date="2015-01" db="EMBL/GenBank/DDBJ databases">
        <title>Evolution of Trichinella species and genotypes.</title>
        <authorList>
            <person name="Korhonen P.K."/>
            <person name="Edoardo P."/>
            <person name="Giuseppe L.R."/>
            <person name="Gasser R.B."/>
        </authorList>
    </citation>
    <scope>NUCLEOTIDE SEQUENCE [LARGE SCALE GENOMIC DNA]</scope>
    <source>
        <strain evidence="6">ISS141</strain>
    </source>
</reference>
<dbReference type="PROSITE" id="PS51546">
    <property type="entry name" value="PI3K_RBD"/>
    <property type="match status" value="1"/>
</dbReference>
<feature type="transmembrane region" description="Helical" evidence="3">
    <location>
        <begin position="123"/>
        <end position="149"/>
    </location>
</feature>
<sequence>MARFNSARLNKNLPKSLCKNGSYFNACTNATSGSTTGQSTNSEYSSHTCSVQVQVTASSSLGNDGGSWYNYFLLLRLLLLLVLHLHHHHILLLLLLLGLLLLLLLLHILVLRRIPLVLLHLRLLVLVPLPLLLPPLLLFLLLLLALLLLGRQRRRAQSEQSDQPGNWSTYFRLCQEVCSARAKDWNEHLLRTFCEPVVAGSSAPPTPPPSPLLLLCVWIQPGSVGTASASEGHRQKITMKVPTMAKPSDVIRETLLRLGRLSNSARAASVAGGEIDQSSYVLKRAGRRLYFLRDVALVNYQHVTKCLRRGQRLILFKTGDDIRQDMLTLQVLRIMDNIWKSEGNDFCLTPYDTLPMGKRDRCVQRRLVHSAAPLHTQ</sequence>